<accession>A0A8S5MEC8</accession>
<dbReference type="EMBL" id="BK014884">
    <property type="protein sequence ID" value="DAD80431.1"/>
    <property type="molecule type" value="Genomic_DNA"/>
</dbReference>
<dbReference type="Pfam" id="PF04542">
    <property type="entry name" value="Sigma70_r2"/>
    <property type="match status" value="1"/>
</dbReference>
<feature type="domain" description="RNA polymerase sigma-70 region 2" evidence="1">
    <location>
        <begin position="6"/>
        <end position="71"/>
    </location>
</feature>
<dbReference type="InterPro" id="IPR007627">
    <property type="entry name" value="RNA_pol_sigma70_r2"/>
</dbReference>
<dbReference type="GO" id="GO:0006352">
    <property type="term" value="P:DNA-templated transcription initiation"/>
    <property type="evidence" value="ECO:0007669"/>
    <property type="project" value="InterPro"/>
</dbReference>
<evidence type="ECO:0000259" key="1">
    <source>
        <dbReference type="Pfam" id="PF04542"/>
    </source>
</evidence>
<dbReference type="SUPFAM" id="SSF88659">
    <property type="entry name" value="Sigma3 and sigma4 domains of RNA polymerase sigma factors"/>
    <property type="match status" value="1"/>
</dbReference>
<dbReference type="InterPro" id="IPR013325">
    <property type="entry name" value="RNA_pol_sigma_r2"/>
</dbReference>
<dbReference type="NCBIfam" id="TIGR02937">
    <property type="entry name" value="sigma70-ECF"/>
    <property type="match status" value="1"/>
</dbReference>
<dbReference type="InterPro" id="IPR013324">
    <property type="entry name" value="RNA_pol_sigma_r3/r4-like"/>
</dbReference>
<organism evidence="2">
    <name type="scientific">Siphoviridae sp. ctYh54</name>
    <dbReference type="NCBI Taxonomy" id="2826379"/>
    <lineage>
        <taxon>Viruses</taxon>
        <taxon>Duplodnaviria</taxon>
        <taxon>Heunggongvirae</taxon>
        <taxon>Uroviricota</taxon>
        <taxon>Caudoviricetes</taxon>
    </lineage>
</organism>
<reference evidence="2" key="1">
    <citation type="journal article" date="2021" name="Proc. Natl. Acad. Sci. U.S.A.">
        <title>A Catalog of Tens of Thousands of Viruses from Human Metagenomes Reveals Hidden Associations with Chronic Diseases.</title>
        <authorList>
            <person name="Tisza M.J."/>
            <person name="Buck C.B."/>
        </authorList>
    </citation>
    <scope>NUCLEOTIDE SEQUENCE</scope>
    <source>
        <strain evidence="2">CtYh54</strain>
    </source>
</reference>
<protein>
    <submittedName>
        <fullName evidence="2">DNA directed RNA polymerase subunit</fullName>
    </submittedName>
</protein>
<name>A0A8S5MEC8_9CAUD</name>
<evidence type="ECO:0000313" key="2">
    <source>
        <dbReference type="EMBL" id="DAD80431.1"/>
    </source>
</evidence>
<sequence>MNYKEIYKKYTPLVIRMVKKYPAYLWEDLKQEAYIALYEAYKVWDSNRSSFMTLAYKYIGLACYKYIRDKASMIRVSAKPFREGVSRPCTSLDLHLSDKATLEDLFGAESKEEEIDASITVWRMLKKLADKHIITWKSFAFIYYRYFQECPYSVIGSYFGTTGKNVSTNISRTLMKIRPYFLGRKRI</sequence>
<dbReference type="Gene3D" id="1.10.1740.10">
    <property type="match status" value="1"/>
</dbReference>
<dbReference type="SUPFAM" id="SSF88946">
    <property type="entry name" value="Sigma2 domain of RNA polymerase sigma factors"/>
    <property type="match status" value="1"/>
</dbReference>
<proteinExistence type="predicted"/>
<dbReference type="GO" id="GO:0003700">
    <property type="term" value="F:DNA-binding transcription factor activity"/>
    <property type="evidence" value="ECO:0007669"/>
    <property type="project" value="InterPro"/>
</dbReference>
<dbReference type="InterPro" id="IPR014284">
    <property type="entry name" value="RNA_pol_sigma-70_dom"/>
</dbReference>